<accession>A0A6B8RS43</accession>
<evidence type="ECO:0008006" key="4">
    <source>
        <dbReference type="Google" id="ProtNLM"/>
    </source>
</evidence>
<dbReference type="KEGG" id="ppsc:EHS13_32455"/>
<gene>
    <name evidence="2" type="ORF">EHS13_32455</name>
</gene>
<keyword evidence="1" id="KW-0472">Membrane</keyword>
<feature type="transmembrane region" description="Helical" evidence="1">
    <location>
        <begin position="16"/>
        <end position="37"/>
    </location>
</feature>
<feature type="transmembrane region" description="Helical" evidence="1">
    <location>
        <begin position="240"/>
        <end position="258"/>
    </location>
</feature>
<evidence type="ECO:0000313" key="2">
    <source>
        <dbReference type="EMBL" id="QGQ99241.1"/>
    </source>
</evidence>
<feature type="transmembrane region" description="Helical" evidence="1">
    <location>
        <begin position="205"/>
        <end position="234"/>
    </location>
</feature>
<organism evidence="2 3">
    <name type="scientific">Paenibacillus psychroresistens</name>
    <dbReference type="NCBI Taxonomy" id="1778678"/>
    <lineage>
        <taxon>Bacteria</taxon>
        <taxon>Bacillati</taxon>
        <taxon>Bacillota</taxon>
        <taxon>Bacilli</taxon>
        <taxon>Bacillales</taxon>
        <taxon>Paenibacillaceae</taxon>
        <taxon>Paenibacillus</taxon>
    </lineage>
</organism>
<dbReference type="OrthoDB" id="2677607at2"/>
<dbReference type="EMBL" id="CP034235">
    <property type="protein sequence ID" value="QGQ99241.1"/>
    <property type="molecule type" value="Genomic_DNA"/>
</dbReference>
<keyword evidence="3" id="KW-1185">Reference proteome</keyword>
<keyword evidence="1" id="KW-1133">Transmembrane helix</keyword>
<sequence length="272" mass="31528">MYSYMKDGWKAAWKQPFLVLVLFAYRLGWGIALYGIVQSIVVPLLHRYPDIQASGGQVELFLAEGQFQLLKTDFIDSYLWLFLGLLLTRMIITPMLNAGIYYSLRQTHLNSGYRFFKGIRVLGGTFLLYYLMQMVLTLAPLYFLLPKWGTIVLGGDYDATVFVLIPLVTGYLVYGYILHLTFMYLQFGKAWSRPWNESLRIAFKYILSIIGISIVFMLGSALIATIATSVLWIWASLWTLILYQAYRLVHTFFHLWVITTQQELYSTKTEYT</sequence>
<feature type="transmembrane region" description="Helical" evidence="1">
    <location>
        <begin position="163"/>
        <end position="185"/>
    </location>
</feature>
<dbReference type="RefSeq" id="WP_155704351.1">
    <property type="nucleotide sequence ID" value="NZ_CP034235.1"/>
</dbReference>
<feature type="transmembrane region" description="Helical" evidence="1">
    <location>
        <begin position="78"/>
        <end position="100"/>
    </location>
</feature>
<dbReference type="Proteomes" id="UP000426246">
    <property type="component" value="Chromosome"/>
</dbReference>
<proteinExistence type="predicted"/>
<name>A0A6B8RS43_9BACL</name>
<evidence type="ECO:0000256" key="1">
    <source>
        <dbReference type="SAM" id="Phobius"/>
    </source>
</evidence>
<dbReference type="AlphaFoldDB" id="A0A6B8RS43"/>
<reference evidence="3" key="1">
    <citation type="submission" date="2018-11" db="EMBL/GenBank/DDBJ databases">
        <title>Complete genome sequence of Paenibacillus sp. ML311-T8.</title>
        <authorList>
            <person name="Nam Y.-D."/>
            <person name="Kang J."/>
            <person name="Chung W.-H."/>
            <person name="Park Y.S."/>
        </authorList>
    </citation>
    <scope>NUCLEOTIDE SEQUENCE [LARGE SCALE GENOMIC DNA]</scope>
    <source>
        <strain evidence="3">ML311-T8</strain>
    </source>
</reference>
<protein>
    <recommendedName>
        <fullName evidence="4">DUF975 family protein</fullName>
    </recommendedName>
</protein>
<keyword evidence="1" id="KW-0812">Transmembrane</keyword>
<evidence type="ECO:0000313" key="3">
    <source>
        <dbReference type="Proteomes" id="UP000426246"/>
    </source>
</evidence>
<feature type="transmembrane region" description="Helical" evidence="1">
    <location>
        <begin position="121"/>
        <end position="143"/>
    </location>
</feature>